<keyword evidence="1" id="KW-0805">Transcription regulation</keyword>
<dbReference type="GO" id="GO:0003700">
    <property type="term" value="F:DNA-binding transcription factor activity"/>
    <property type="evidence" value="ECO:0007669"/>
    <property type="project" value="InterPro"/>
</dbReference>
<dbReference type="AlphaFoldDB" id="A0A3L8P1M1"/>
<accession>A0A3L8P1M1</accession>
<keyword evidence="6" id="KW-1185">Reference proteome</keyword>
<evidence type="ECO:0000259" key="4">
    <source>
        <dbReference type="PROSITE" id="PS01124"/>
    </source>
</evidence>
<dbReference type="GO" id="GO:0043565">
    <property type="term" value="F:sequence-specific DNA binding"/>
    <property type="evidence" value="ECO:0007669"/>
    <property type="project" value="InterPro"/>
</dbReference>
<dbReference type="SMART" id="SM00342">
    <property type="entry name" value="HTH_ARAC"/>
    <property type="match status" value="1"/>
</dbReference>
<dbReference type="InterPro" id="IPR035418">
    <property type="entry name" value="AraC-bd_2"/>
</dbReference>
<evidence type="ECO:0000256" key="2">
    <source>
        <dbReference type="ARBA" id="ARBA00023125"/>
    </source>
</evidence>
<keyword evidence="2" id="KW-0238">DNA-binding</keyword>
<proteinExistence type="predicted"/>
<dbReference type="Pfam" id="PF12833">
    <property type="entry name" value="HTH_18"/>
    <property type="match status" value="1"/>
</dbReference>
<gene>
    <name evidence="5" type="ORF">D9V37_14045</name>
</gene>
<dbReference type="InterPro" id="IPR009057">
    <property type="entry name" value="Homeodomain-like_sf"/>
</dbReference>
<evidence type="ECO:0000313" key="6">
    <source>
        <dbReference type="Proteomes" id="UP000281708"/>
    </source>
</evidence>
<dbReference type="OrthoDB" id="9799345at2"/>
<evidence type="ECO:0000313" key="5">
    <source>
        <dbReference type="EMBL" id="RLV48499.1"/>
    </source>
</evidence>
<name>A0A3L8P1M1_9ACTN</name>
<evidence type="ECO:0000256" key="3">
    <source>
        <dbReference type="ARBA" id="ARBA00023163"/>
    </source>
</evidence>
<reference evidence="5 6" key="1">
    <citation type="submission" date="2018-10" db="EMBL/GenBank/DDBJ databases">
        <title>Marmoricola sp. 4Q3S-7 whole genome shotgun sequence.</title>
        <authorList>
            <person name="Li F."/>
        </authorList>
    </citation>
    <scope>NUCLEOTIDE SEQUENCE [LARGE SCALE GENOMIC DNA]</scope>
    <source>
        <strain evidence="5 6">4Q3S-7</strain>
    </source>
</reference>
<sequence>MSQVEVTSVSGWAEACSSAFVPLRVRSASPRFSASLQQRVLSPEVSLTRVQSGASEVFRSDRLIAQHPRDDLLVSLHRSGTGAVLQHDREATLKAGSAALYDAASPYTLVFPGEMSEIVLQVPRRSIPVGTRALTNLTGRPLPGGGALRALMTLAECTMPGHSGDHELQEPAVADALVSLLTAVVAGSTQVAPALDSHVLALTVRGFIDQHLGDPLLHPESVARAHHVSLRLLQKIFAQSGDSPAAFIRRRRLEAARRLLVAGEHVGRAAALSGFNDADTFRRAFQRQFGVSPSSLNRSVGA</sequence>
<dbReference type="SUPFAM" id="SSF46689">
    <property type="entry name" value="Homeodomain-like"/>
    <property type="match status" value="1"/>
</dbReference>
<dbReference type="PROSITE" id="PS00041">
    <property type="entry name" value="HTH_ARAC_FAMILY_1"/>
    <property type="match status" value="1"/>
</dbReference>
<dbReference type="PROSITE" id="PS01124">
    <property type="entry name" value="HTH_ARAC_FAMILY_2"/>
    <property type="match status" value="1"/>
</dbReference>
<dbReference type="PANTHER" id="PTHR46796">
    <property type="entry name" value="HTH-TYPE TRANSCRIPTIONAL ACTIVATOR RHAS-RELATED"/>
    <property type="match status" value="1"/>
</dbReference>
<dbReference type="EMBL" id="RDBE01000009">
    <property type="protein sequence ID" value="RLV48499.1"/>
    <property type="molecule type" value="Genomic_DNA"/>
</dbReference>
<dbReference type="InterPro" id="IPR018060">
    <property type="entry name" value="HTH_AraC"/>
</dbReference>
<dbReference type="RefSeq" id="WP_121806821.1">
    <property type="nucleotide sequence ID" value="NZ_RDBE01000009.1"/>
</dbReference>
<dbReference type="Proteomes" id="UP000281708">
    <property type="component" value="Unassembled WGS sequence"/>
</dbReference>
<dbReference type="PANTHER" id="PTHR46796:SF6">
    <property type="entry name" value="ARAC SUBFAMILY"/>
    <property type="match status" value="1"/>
</dbReference>
<evidence type="ECO:0000256" key="1">
    <source>
        <dbReference type="ARBA" id="ARBA00023015"/>
    </source>
</evidence>
<feature type="domain" description="HTH araC/xylS-type" evidence="4">
    <location>
        <begin position="202"/>
        <end position="299"/>
    </location>
</feature>
<organism evidence="5 6">
    <name type="scientific">Nocardioides mangrovicus</name>
    <dbReference type="NCBI Taxonomy" id="2478913"/>
    <lineage>
        <taxon>Bacteria</taxon>
        <taxon>Bacillati</taxon>
        <taxon>Actinomycetota</taxon>
        <taxon>Actinomycetes</taxon>
        <taxon>Propionibacteriales</taxon>
        <taxon>Nocardioidaceae</taxon>
        <taxon>Nocardioides</taxon>
    </lineage>
</organism>
<comment type="caution">
    <text evidence="5">The sequence shown here is derived from an EMBL/GenBank/DDBJ whole genome shotgun (WGS) entry which is preliminary data.</text>
</comment>
<dbReference type="InterPro" id="IPR018062">
    <property type="entry name" value="HTH_AraC-typ_CS"/>
</dbReference>
<dbReference type="Gene3D" id="1.10.10.60">
    <property type="entry name" value="Homeodomain-like"/>
    <property type="match status" value="1"/>
</dbReference>
<dbReference type="Pfam" id="PF14525">
    <property type="entry name" value="AraC_binding_2"/>
    <property type="match status" value="1"/>
</dbReference>
<protein>
    <submittedName>
        <fullName evidence="5">Helix-turn-helix domain-containing protein</fullName>
    </submittedName>
</protein>
<dbReference type="InterPro" id="IPR050204">
    <property type="entry name" value="AraC_XylS_family_regulators"/>
</dbReference>
<keyword evidence="3" id="KW-0804">Transcription</keyword>